<dbReference type="EMBL" id="JACHND010000001">
    <property type="protein sequence ID" value="MBB4700849.1"/>
    <property type="molecule type" value="Genomic_DNA"/>
</dbReference>
<dbReference type="NCBIfam" id="NF038157">
    <property type="entry name" value="lanti_ALQxL"/>
    <property type="match status" value="1"/>
</dbReference>
<dbReference type="Proteomes" id="UP000542210">
    <property type="component" value="Unassembled WGS sequence"/>
</dbReference>
<evidence type="ECO:0000313" key="2">
    <source>
        <dbReference type="Proteomes" id="UP000542210"/>
    </source>
</evidence>
<accession>A0A7W7D6G4</accession>
<comment type="caution">
    <text evidence="1">The sequence shown here is derived from an EMBL/GenBank/DDBJ whole genome shotgun (WGS) entry which is preliminary data.</text>
</comment>
<gene>
    <name evidence="1" type="ORF">BJ982_002393</name>
</gene>
<dbReference type="AlphaFoldDB" id="A0A7W7D6G4"/>
<evidence type="ECO:0000313" key="1">
    <source>
        <dbReference type="EMBL" id="MBB4700849.1"/>
    </source>
</evidence>
<keyword evidence="2" id="KW-1185">Reference proteome</keyword>
<protein>
    <submittedName>
        <fullName evidence="1">Uncharacterized protein</fullName>
    </submittedName>
</protein>
<name>A0A7W7D6G4_9ACTN</name>
<dbReference type="RefSeq" id="WP_203959179.1">
    <property type="nucleotide sequence ID" value="NZ_BOOV01000017.1"/>
</dbReference>
<organism evidence="1 2">
    <name type="scientific">Sphaerisporangium siamense</name>
    <dbReference type="NCBI Taxonomy" id="795645"/>
    <lineage>
        <taxon>Bacteria</taxon>
        <taxon>Bacillati</taxon>
        <taxon>Actinomycetota</taxon>
        <taxon>Actinomycetes</taxon>
        <taxon>Streptosporangiales</taxon>
        <taxon>Streptosporangiaceae</taxon>
        <taxon>Sphaerisporangium</taxon>
    </lineage>
</organism>
<reference evidence="1 2" key="1">
    <citation type="submission" date="2020-08" db="EMBL/GenBank/DDBJ databases">
        <title>Sequencing the genomes of 1000 actinobacteria strains.</title>
        <authorList>
            <person name="Klenk H.-P."/>
        </authorList>
    </citation>
    <scope>NUCLEOTIDE SEQUENCE [LARGE SCALE GENOMIC DNA]</scope>
    <source>
        <strain evidence="1 2">DSM 45784</strain>
    </source>
</reference>
<sequence length="41" mass="4366">MTIDIAALQTLPETDPVGLRDCWITCGFSRTCSSTCTITGS</sequence>
<proteinExistence type="predicted"/>